<organism evidence="4 5">
    <name type="scientific">Neptuniibacter caesariensis</name>
    <dbReference type="NCBI Taxonomy" id="207954"/>
    <lineage>
        <taxon>Bacteria</taxon>
        <taxon>Pseudomonadati</taxon>
        <taxon>Pseudomonadota</taxon>
        <taxon>Gammaproteobacteria</taxon>
        <taxon>Oceanospirillales</taxon>
        <taxon>Oceanospirillaceae</taxon>
        <taxon>Neptuniibacter</taxon>
    </lineage>
</organism>
<dbReference type="InterPro" id="IPR052155">
    <property type="entry name" value="Biofilm_reg_signaling"/>
</dbReference>
<dbReference type="NCBIfam" id="TIGR00254">
    <property type="entry name" value="GGDEF"/>
    <property type="match status" value="1"/>
</dbReference>
<dbReference type="CDD" id="cd01949">
    <property type="entry name" value="GGDEF"/>
    <property type="match status" value="1"/>
</dbReference>
<feature type="domain" description="PAS" evidence="2">
    <location>
        <begin position="133"/>
        <end position="203"/>
    </location>
</feature>
<evidence type="ECO:0000313" key="5">
    <source>
        <dbReference type="Proteomes" id="UP000002171"/>
    </source>
</evidence>
<dbReference type="SMART" id="SM00091">
    <property type="entry name" value="PAS"/>
    <property type="match status" value="3"/>
</dbReference>
<reference evidence="4 5" key="1">
    <citation type="submission" date="2006-02" db="EMBL/GenBank/DDBJ databases">
        <authorList>
            <person name="Pinhassi J."/>
            <person name="Pedros-Alio C."/>
            <person name="Ferriera S."/>
            <person name="Johnson J."/>
            <person name="Kravitz S."/>
            <person name="Halpern A."/>
            <person name="Remington K."/>
            <person name="Beeson K."/>
            <person name="Tran B."/>
            <person name="Rogers Y.-H."/>
            <person name="Friedman R."/>
            <person name="Venter J.C."/>
        </authorList>
    </citation>
    <scope>NUCLEOTIDE SEQUENCE [LARGE SCALE GENOMIC DNA]</scope>
    <source>
        <strain evidence="4 5">MED92</strain>
    </source>
</reference>
<dbReference type="InterPro" id="IPR013656">
    <property type="entry name" value="PAS_4"/>
</dbReference>
<evidence type="ECO:0000256" key="1">
    <source>
        <dbReference type="ARBA" id="ARBA00001946"/>
    </source>
</evidence>
<dbReference type="Pfam" id="PF08448">
    <property type="entry name" value="PAS_4"/>
    <property type="match status" value="2"/>
</dbReference>
<dbReference type="NCBIfam" id="TIGR00229">
    <property type="entry name" value="sensory_box"/>
    <property type="match status" value="2"/>
</dbReference>
<dbReference type="RefSeq" id="WP_007020445.1">
    <property type="nucleotide sequence ID" value="NZ_CH724125.1"/>
</dbReference>
<dbReference type="PROSITE" id="PS50112">
    <property type="entry name" value="PAS"/>
    <property type="match status" value="1"/>
</dbReference>
<dbReference type="OrthoDB" id="5645859at2"/>
<dbReference type="AlphaFoldDB" id="A0A7U8C3I2"/>
<dbReference type="FunFam" id="3.30.70.270:FF:000001">
    <property type="entry name" value="Diguanylate cyclase domain protein"/>
    <property type="match status" value="1"/>
</dbReference>
<dbReference type="SMART" id="SM00267">
    <property type="entry name" value="GGDEF"/>
    <property type="match status" value="1"/>
</dbReference>
<dbReference type="PANTHER" id="PTHR44757:SF2">
    <property type="entry name" value="BIOFILM ARCHITECTURE MAINTENANCE PROTEIN MBAA"/>
    <property type="match status" value="1"/>
</dbReference>
<protein>
    <submittedName>
        <fullName evidence="4">Sensory box protein</fullName>
    </submittedName>
</protein>
<proteinExistence type="predicted"/>
<dbReference type="InterPro" id="IPR035965">
    <property type="entry name" value="PAS-like_dom_sf"/>
</dbReference>
<gene>
    <name evidence="4" type="ORF">MED92_13898</name>
</gene>
<dbReference type="PANTHER" id="PTHR44757">
    <property type="entry name" value="DIGUANYLATE CYCLASE DGCP"/>
    <property type="match status" value="1"/>
</dbReference>
<comment type="caution">
    <text evidence="4">The sequence shown here is derived from an EMBL/GenBank/DDBJ whole genome shotgun (WGS) entry which is preliminary data.</text>
</comment>
<feature type="domain" description="GGDEF" evidence="3">
    <location>
        <begin position="405"/>
        <end position="538"/>
    </location>
</feature>
<dbReference type="InterPro" id="IPR000014">
    <property type="entry name" value="PAS"/>
</dbReference>
<keyword evidence="5" id="KW-1185">Reference proteome</keyword>
<dbReference type="SUPFAM" id="SSF55073">
    <property type="entry name" value="Nucleotide cyclase"/>
    <property type="match status" value="1"/>
</dbReference>
<evidence type="ECO:0000259" key="2">
    <source>
        <dbReference type="PROSITE" id="PS50112"/>
    </source>
</evidence>
<sequence length="539" mass="60393">MNSGDTQTNSELTILDHIDDLVSIVDNTYTYRAVSKGYELFFNCKKEEIIGQTVAEVHGEEVFIQQIKPSLDRTLAGDEIRFQFSRPAADGSIHYLDSKHSLYQGPLTRGNGVVVAVRDITPFVTAKHALEHEQALLKKIINSIPDFIFAKDPNGVYQLCNESFQRFLDMSQDEIIGKTDFEIMSVESAEYVTNKDSEVKNTRKPHRCDEWVTYKDGRRRLLDMYKLPLAEDEVSPPGVLGLGRNVTFEREAEQNLLMASLVFDATPDPCLILSSDGTIISSNEAAKLQFTELELDSTLTLNDLFYCPASKEIDLDYLISEGGSWCGEICSSDNYTFLATINAVQGQSLQENKFVLIVRDEHTHRRMKDNLLTKAYQDALTGLPNRRLFFSRLESAISRAERQLSQLGVLYIDLDNFKPVNDQHGHLIGDKALREIAKRLQNSFRTSDTLARLGGDEFIALVDIDKRDQASSIALKVSECLNQPMQLSPDIETSLSASIGISIFPGDGANAEELIHKADEAMYKAKRAEGSVFQFASET</sequence>
<name>A0A7U8C3I2_NEPCE</name>
<accession>A0A7U8C3I2</accession>
<dbReference type="InterPro" id="IPR029787">
    <property type="entry name" value="Nucleotide_cyclase"/>
</dbReference>
<dbReference type="InterPro" id="IPR043128">
    <property type="entry name" value="Rev_trsase/Diguanyl_cyclase"/>
</dbReference>
<dbReference type="CDD" id="cd00130">
    <property type="entry name" value="PAS"/>
    <property type="match status" value="2"/>
</dbReference>
<comment type="cofactor">
    <cofactor evidence="1">
        <name>Mg(2+)</name>
        <dbReference type="ChEBI" id="CHEBI:18420"/>
    </cofactor>
</comment>
<evidence type="ECO:0000259" key="3">
    <source>
        <dbReference type="PROSITE" id="PS50887"/>
    </source>
</evidence>
<dbReference type="GO" id="GO:0003824">
    <property type="term" value="F:catalytic activity"/>
    <property type="evidence" value="ECO:0007669"/>
    <property type="project" value="UniProtKB-ARBA"/>
</dbReference>
<dbReference type="Gene3D" id="3.30.70.270">
    <property type="match status" value="1"/>
</dbReference>
<dbReference type="Proteomes" id="UP000002171">
    <property type="component" value="Unassembled WGS sequence"/>
</dbReference>
<evidence type="ECO:0000313" key="4">
    <source>
        <dbReference type="EMBL" id="EAR60773.1"/>
    </source>
</evidence>
<dbReference type="InterPro" id="IPR000160">
    <property type="entry name" value="GGDEF_dom"/>
</dbReference>
<dbReference type="Gene3D" id="3.30.450.20">
    <property type="entry name" value="PAS domain"/>
    <property type="match status" value="2"/>
</dbReference>
<dbReference type="Pfam" id="PF00990">
    <property type="entry name" value="GGDEF"/>
    <property type="match status" value="1"/>
</dbReference>
<dbReference type="PROSITE" id="PS50887">
    <property type="entry name" value="GGDEF"/>
    <property type="match status" value="1"/>
</dbReference>
<dbReference type="SUPFAM" id="SSF55785">
    <property type="entry name" value="PYP-like sensor domain (PAS domain)"/>
    <property type="match status" value="2"/>
</dbReference>
<dbReference type="EMBL" id="AAOW01000014">
    <property type="protein sequence ID" value="EAR60773.1"/>
    <property type="molecule type" value="Genomic_DNA"/>
</dbReference>